<dbReference type="GO" id="GO:0071555">
    <property type="term" value="P:cell wall organization"/>
    <property type="evidence" value="ECO:0007669"/>
    <property type="project" value="UniProtKB-KW"/>
</dbReference>
<dbReference type="OrthoDB" id="9785911at2"/>
<evidence type="ECO:0000256" key="3">
    <source>
        <dbReference type="ARBA" id="ARBA00022960"/>
    </source>
</evidence>
<evidence type="ECO:0000256" key="5">
    <source>
        <dbReference type="ARBA" id="ARBA00023315"/>
    </source>
</evidence>
<sequence>MNNIHISIHPLNKIDEGEWISFLNKNSESTFFCTLDWWKTFEHAFILQLRNDEGILLGGVPFRILSVMPLAQKYFQSAWLDSSVLVHDGVEEGQKLKLKKKAIEFLLVYLKKMHVINMTISSKTRSYDAELFKEVFGESEKCATFIVDLNKNEEAIFRAFSKGRKSAVKKAEKMGVEVKILKGESGFALIPDYCFLENKLFANKRQSYSNIYFKSEGYLKTLLSSDNTYVAMAYYNDKPVAGSIIVAHQKSLYYYLGASDIELNRVTNASSLLMYENIKFGKEKGYQAFDMGGIPIKEPDMSDSLYGVYKFKKDFGGERQAYHCAGYTLHPGRYHFLWKLRKYESNRLAQRAYKMLKGSKGI</sequence>
<dbReference type="InterPro" id="IPR050644">
    <property type="entry name" value="PG_Glycine_Bridge_Synth"/>
</dbReference>
<dbReference type="PANTHER" id="PTHR36174">
    <property type="entry name" value="LIPID II:GLYCINE GLYCYLTRANSFERASE"/>
    <property type="match status" value="1"/>
</dbReference>
<keyword evidence="4" id="KW-0573">Peptidoglycan synthesis</keyword>
<dbReference type="GO" id="GO:0016755">
    <property type="term" value="F:aminoacyltransferase activity"/>
    <property type="evidence" value="ECO:0007669"/>
    <property type="project" value="InterPro"/>
</dbReference>
<proteinExistence type="inferred from homology"/>
<dbReference type="PANTHER" id="PTHR36174:SF1">
    <property type="entry name" value="LIPID II:GLYCINE GLYCYLTRANSFERASE"/>
    <property type="match status" value="1"/>
</dbReference>
<dbReference type="Proteomes" id="UP000319040">
    <property type="component" value="Unassembled WGS sequence"/>
</dbReference>
<evidence type="ECO:0000256" key="6">
    <source>
        <dbReference type="ARBA" id="ARBA00023316"/>
    </source>
</evidence>
<evidence type="ECO:0000313" key="7">
    <source>
        <dbReference type="EMBL" id="SMO50509.1"/>
    </source>
</evidence>
<keyword evidence="6" id="KW-0961">Cell wall biogenesis/degradation</keyword>
<comment type="similarity">
    <text evidence="1">Belongs to the FemABX family.</text>
</comment>
<keyword evidence="5" id="KW-0012">Acyltransferase</keyword>
<protein>
    <submittedName>
        <fullName evidence="7">FemAB family protein</fullName>
    </submittedName>
</protein>
<gene>
    <name evidence="7" type="ORF">SAMN06265379_10254</name>
</gene>
<organism evidence="7 8">
    <name type="scientific">Saccharicrinis carchari</name>
    <dbReference type="NCBI Taxonomy" id="1168039"/>
    <lineage>
        <taxon>Bacteria</taxon>
        <taxon>Pseudomonadati</taxon>
        <taxon>Bacteroidota</taxon>
        <taxon>Bacteroidia</taxon>
        <taxon>Marinilabiliales</taxon>
        <taxon>Marinilabiliaceae</taxon>
        <taxon>Saccharicrinis</taxon>
    </lineage>
</organism>
<dbReference type="Pfam" id="PF02388">
    <property type="entry name" value="FemAB"/>
    <property type="match status" value="1"/>
</dbReference>
<evidence type="ECO:0000256" key="1">
    <source>
        <dbReference type="ARBA" id="ARBA00009943"/>
    </source>
</evidence>
<dbReference type="InterPro" id="IPR003447">
    <property type="entry name" value="FEMABX"/>
</dbReference>
<evidence type="ECO:0000313" key="8">
    <source>
        <dbReference type="Proteomes" id="UP000319040"/>
    </source>
</evidence>
<keyword evidence="8" id="KW-1185">Reference proteome</keyword>
<dbReference type="RefSeq" id="WP_142532375.1">
    <property type="nucleotide sequence ID" value="NZ_FXTB01000002.1"/>
</dbReference>
<dbReference type="PROSITE" id="PS51191">
    <property type="entry name" value="FEMABX"/>
    <property type="match status" value="1"/>
</dbReference>
<accession>A0A521BTM6</accession>
<name>A0A521BTM6_SACCC</name>
<dbReference type="GO" id="GO:0008360">
    <property type="term" value="P:regulation of cell shape"/>
    <property type="evidence" value="ECO:0007669"/>
    <property type="project" value="UniProtKB-KW"/>
</dbReference>
<dbReference type="SUPFAM" id="SSF55729">
    <property type="entry name" value="Acyl-CoA N-acyltransferases (Nat)"/>
    <property type="match status" value="1"/>
</dbReference>
<dbReference type="InterPro" id="IPR016181">
    <property type="entry name" value="Acyl_CoA_acyltransferase"/>
</dbReference>
<reference evidence="7 8" key="1">
    <citation type="submission" date="2017-05" db="EMBL/GenBank/DDBJ databases">
        <authorList>
            <person name="Varghese N."/>
            <person name="Submissions S."/>
        </authorList>
    </citation>
    <scope>NUCLEOTIDE SEQUENCE [LARGE SCALE GENOMIC DNA]</scope>
    <source>
        <strain evidence="7 8">DSM 27040</strain>
    </source>
</reference>
<keyword evidence="2" id="KW-0808">Transferase</keyword>
<keyword evidence="3" id="KW-0133">Cell shape</keyword>
<evidence type="ECO:0000256" key="4">
    <source>
        <dbReference type="ARBA" id="ARBA00022984"/>
    </source>
</evidence>
<dbReference type="GO" id="GO:0009252">
    <property type="term" value="P:peptidoglycan biosynthetic process"/>
    <property type="evidence" value="ECO:0007669"/>
    <property type="project" value="UniProtKB-KW"/>
</dbReference>
<dbReference type="Gene3D" id="3.40.630.30">
    <property type="match status" value="1"/>
</dbReference>
<dbReference type="AlphaFoldDB" id="A0A521BTM6"/>
<dbReference type="EMBL" id="FXTB01000002">
    <property type="protein sequence ID" value="SMO50509.1"/>
    <property type="molecule type" value="Genomic_DNA"/>
</dbReference>
<evidence type="ECO:0000256" key="2">
    <source>
        <dbReference type="ARBA" id="ARBA00022679"/>
    </source>
</evidence>